<reference evidence="3" key="1">
    <citation type="journal article" date="2014" name="Appl. Environ. Microbiol.">
        <title>A Novel Angular Dioxygenase Gene Cluster Encoding 3-Phenoxybenzoate 1',2'-Dioxygenase in Sphingobium wenxiniae JZ-1.</title>
        <authorList>
            <person name="Wang C."/>
            <person name="Chen Q."/>
            <person name="Wang R."/>
            <person name="Shi C."/>
            <person name="Yan X."/>
            <person name="He J."/>
            <person name="Hong Q."/>
            <person name="Li S."/>
        </authorList>
    </citation>
    <scope>NUCLEOTIDE SEQUENCE</scope>
    <source>
        <strain evidence="3">JZ-1</strain>
        <plasmid evidence="3">pPBA</plasmid>
    </source>
</reference>
<feature type="chain" id="PRO_5001579759" evidence="2">
    <location>
        <begin position="23"/>
        <end position="237"/>
    </location>
</feature>
<evidence type="ECO:0000256" key="1">
    <source>
        <dbReference type="SAM" id="Coils"/>
    </source>
</evidence>
<proteinExistence type="predicted"/>
<dbReference type="AlphaFoldDB" id="A0A059U336"/>
<dbReference type="SUPFAM" id="SSF101082">
    <property type="entry name" value="Typo IV secretion system protein TraC"/>
    <property type="match status" value="1"/>
</dbReference>
<evidence type="ECO:0000313" key="3">
    <source>
        <dbReference type="EMBL" id="AHZ46811.1"/>
    </source>
</evidence>
<feature type="coiled-coil region" evidence="1">
    <location>
        <begin position="161"/>
        <end position="217"/>
    </location>
</feature>
<dbReference type="EMBL" id="KJ009324">
    <property type="protein sequence ID" value="AHZ46811.1"/>
    <property type="molecule type" value="Genomic_DNA"/>
</dbReference>
<dbReference type="Pfam" id="PF07996">
    <property type="entry name" value="T4SS"/>
    <property type="match status" value="1"/>
</dbReference>
<dbReference type="InterPro" id="IPR014158">
    <property type="entry name" value="T4SS_VirB5"/>
</dbReference>
<protein>
    <submittedName>
        <fullName evidence="3">Type IV secretion system</fullName>
    </submittedName>
</protein>
<keyword evidence="3" id="KW-0614">Plasmid</keyword>
<sequence length="237" mass="25497">MKQLFLAAVSIGSLAAATPASAQGIPVFDSTSVLKHIEQIQKTMQMIEQGRQQIAEAQQLYQGLNQLTDVSSIANQLKTDSLRTLGVDVNSLERMARGDFSGGGGYGGRSDAIYQDMLERLGVSANGDQTDVRYQSARSIAMDKAMAEGMGEAATSRGEGLEELRSRLASASTAKEVADLQARIQLESASMMNDQLRVDAMERARRAEQAAKTAEALSSYSRDREEQLARARAAAGM</sequence>
<dbReference type="Gene3D" id="1.20.58.430">
    <property type="entry name" value="Type IV secretion system, VirB5-domain"/>
    <property type="match status" value="1"/>
</dbReference>
<evidence type="ECO:0000256" key="2">
    <source>
        <dbReference type="SAM" id="SignalP"/>
    </source>
</evidence>
<dbReference type="RefSeq" id="WP_021223006.1">
    <property type="nucleotide sequence ID" value="NC_025133.1"/>
</dbReference>
<dbReference type="InterPro" id="IPR023220">
    <property type="entry name" value="T4SS_VirB5-domain"/>
</dbReference>
<dbReference type="CDD" id="cd14262">
    <property type="entry name" value="VirB5_like"/>
    <property type="match status" value="1"/>
</dbReference>
<keyword evidence="2" id="KW-0732">Signal</keyword>
<keyword evidence="1" id="KW-0175">Coiled coil</keyword>
<geneLocation type="plasmid" evidence="3">
    <name>pPBA</name>
</geneLocation>
<name>A0A059U336_SPHWJ</name>
<feature type="coiled-coil region" evidence="1">
    <location>
        <begin position="40"/>
        <end position="67"/>
    </location>
</feature>
<feature type="signal peptide" evidence="2">
    <location>
        <begin position="1"/>
        <end position="22"/>
    </location>
</feature>
<accession>A0A059U336</accession>
<organism evidence="3">
    <name type="scientific">Sphingobium wenxiniae (strain DSM 21828 / CGMCC 1.7748 / JZ-1)</name>
    <dbReference type="NCBI Taxonomy" id="595605"/>
    <lineage>
        <taxon>Bacteria</taxon>
        <taxon>Pseudomonadati</taxon>
        <taxon>Pseudomonadota</taxon>
        <taxon>Alphaproteobacteria</taxon>
        <taxon>Sphingomonadales</taxon>
        <taxon>Sphingomonadaceae</taxon>
        <taxon>Sphingobium</taxon>
    </lineage>
</organism>